<evidence type="ECO:0000259" key="5">
    <source>
        <dbReference type="Pfam" id="PF00419"/>
    </source>
</evidence>
<feature type="domain" description="Fimbrial-type adhesion" evidence="5">
    <location>
        <begin position="194"/>
        <end position="340"/>
    </location>
</feature>
<reference evidence="6 7" key="1">
    <citation type="submission" date="2024-03" db="EMBL/GenBank/DDBJ databases">
        <title>Novel species of the genus Variovorax.</title>
        <authorList>
            <person name="Liu Q."/>
            <person name="Xin Y.-H."/>
        </authorList>
    </citation>
    <scope>NUCLEOTIDE SEQUENCE [LARGE SCALE GENOMIC DNA]</scope>
    <source>
        <strain evidence="6 7">KACC 18901</strain>
    </source>
</reference>
<keyword evidence="4" id="KW-0732">Signal</keyword>
<evidence type="ECO:0000256" key="3">
    <source>
        <dbReference type="ARBA" id="ARBA00023263"/>
    </source>
</evidence>
<accession>A0ABU8X9T9</accession>
<feature type="signal peptide" evidence="4">
    <location>
        <begin position="1"/>
        <end position="24"/>
    </location>
</feature>
<gene>
    <name evidence="6" type="ORF">WKW79_17780</name>
</gene>
<keyword evidence="3" id="KW-0281">Fimbrium</keyword>
<dbReference type="PANTHER" id="PTHR33420:SF14">
    <property type="entry name" value="TYPE 1 FIMBRIN D-MANNOSE SPECIFIC ADHESIN"/>
    <property type="match status" value="1"/>
</dbReference>
<keyword evidence="7" id="KW-1185">Reference proteome</keyword>
<dbReference type="RefSeq" id="WP_340336505.1">
    <property type="nucleotide sequence ID" value="NZ_JBBKZS010000007.1"/>
</dbReference>
<comment type="subcellular location">
    <subcellularLocation>
        <location evidence="1">Fimbrium</location>
    </subcellularLocation>
</comment>
<evidence type="ECO:0000313" key="6">
    <source>
        <dbReference type="EMBL" id="MEJ8856434.1"/>
    </source>
</evidence>
<dbReference type="Pfam" id="PF00419">
    <property type="entry name" value="Fimbrial"/>
    <property type="match status" value="1"/>
</dbReference>
<comment type="caution">
    <text evidence="6">The sequence shown here is derived from an EMBL/GenBank/DDBJ whole genome shotgun (WGS) entry which is preliminary data.</text>
</comment>
<sequence>MRPWTPGFLALFALVFWMPAPAVAAGYAAQCGGEGTLPSAAVGTITAPVNVAPGTTLGTTQGSFLVKCYWLSGSGDLTNKNEFQANGSPVSGYTNIYPTNIAGLGVRYTVDAPQCGASGLVLSSAGKTAVTCSYPGLDTNPVKRSVNVKVEFVATGNNLGTGTLTTIPSIQYWVTPSDGTTAWAQPDPFSGSASGTVSSLTCSINTRDVSVALEKAAAQDMPSVGSTVGVQSFQLSLTCPAGIKVAMTLSDSVTPANRTSTVTLAPASTAKGIGIQIINKDANPILMGPDSPAAGNMNQWVVGSSVPGTFNIPLAARYIRTGTISGGTVKALVTYTMSYQ</sequence>
<organism evidence="6 7">
    <name type="scientific">Variovorax robiniae</name>
    <dbReference type="NCBI Taxonomy" id="1836199"/>
    <lineage>
        <taxon>Bacteria</taxon>
        <taxon>Pseudomonadati</taxon>
        <taxon>Pseudomonadota</taxon>
        <taxon>Betaproteobacteria</taxon>
        <taxon>Burkholderiales</taxon>
        <taxon>Comamonadaceae</taxon>
        <taxon>Variovorax</taxon>
    </lineage>
</organism>
<dbReference type="InterPro" id="IPR008966">
    <property type="entry name" value="Adhesion_dom_sf"/>
</dbReference>
<dbReference type="EMBL" id="JBBKZS010000007">
    <property type="protein sequence ID" value="MEJ8856434.1"/>
    <property type="molecule type" value="Genomic_DNA"/>
</dbReference>
<dbReference type="SUPFAM" id="SSF49401">
    <property type="entry name" value="Bacterial adhesins"/>
    <property type="match status" value="1"/>
</dbReference>
<protein>
    <submittedName>
        <fullName evidence="6">Fimbrial protein</fullName>
    </submittedName>
</protein>
<comment type="similarity">
    <text evidence="2">Belongs to the fimbrial protein family.</text>
</comment>
<dbReference type="PANTHER" id="PTHR33420">
    <property type="entry name" value="FIMBRIAL SUBUNIT ELFA-RELATED"/>
    <property type="match status" value="1"/>
</dbReference>
<dbReference type="InterPro" id="IPR036937">
    <property type="entry name" value="Adhesion_dom_fimbrial_sf"/>
</dbReference>
<dbReference type="InterPro" id="IPR000259">
    <property type="entry name" value="Adhesion_dom_fimbrial"/>
</dbReference>
<evidence type="ECO:0000256" key="2">
    <source>
        <dbReference type="ARBA" id="ARBA00006671"/>
    </source>
</evidence>
<dbReference type="Proteomes" id="UP001367030">
    <property type="component" value="Unassembled WGS sequence"/>
</dbReference>
<proteinExistence type="inferred from homology"/>
<dbReference type="InterPro" id="IPR050263">
    <property type="entry name" value="Bact_Fimbrial_Adh_Pro"/>
</dbReference>
<evidence type="ECO:0000256" key="4">
    <source>
        <dbReference type="SAM" id="SignalP"/>
    </source>
</evidence>
<dbReference type="Gene3D" id="2.60.40.1090">
    <property type="entry name" value="Fimbrial-type adhesion domain"/>
    <property type="match status" value="1"/>
</dbReference>
<evidence type="ECO:0000313" key="7">
    <source>
        <dbReference type="Proteomes" id="UP001367030"/>
    </source>
</evidence>
<name>A0ABU8X9T9_9BURK</name>
<dbReference type="Gene3D" id="2.60.40.3310">
    <property type="match status" value="1"/>
</dbReference>
<evidence type="ECO:0000256" key="1">
    <source>
        <dbReference type="ARBA" id="ARBA00004561"/>
    </source>
</evidence>
<feature type="chain" id="PRO_5046198569" evidence="4">
    <location>
        <begin position="25"/>
        <end position="340"/>
    </location>
</feature>